<feature type="compositionally biased region" description="Low complexity" evidence="5">
    <location>
        <begin position="203"/>
        <end position="219"/>
    </location>
</feature>
<evidence type="ECO:0000256" key="1">
    <source>
        <dbReference type="ARBA" id="ARBA00022723"/>
    </source>
</evidence>
<dbReference type="EMBL" id="GDJX01018624">
    <property type="protein sequence ID" value="JAT49312.1"/>
    <property type="molecule type" value="Transcribed_RNA"/>
</dbReference>
<evidence type="ECO:0000313" key="8">
    <source>
        <dbReference type="EMBL" id="JAT49312.1"/>
    </source>
</evidence>
<accession>A0A1D1XIE7</accession>
<sequence>MTKQCELCNQPARIYCESDQASLCWDCDAKVHGANFLVARHTRCLLCRSCQSPTPWRASGSRLGPTVSVCERCLVAGTTDGASCGVKDGETACGGLGEGGGGGGRVEEESVADLSGEDDEEGEDEDDEADDWDSGEDDEDGDNQVVPWSAAAASTPPPVASCSSSDDSSSGRAAIRQGFLKRMRENARPSCSSSAHSQDELRSGCSPSHGGHGRPSSPSAAATVVHSGRMWEECMEESSSVGGARRALADRRWAAPPPRAAPGRLRVDLLPRGAPGSVDVFLPSCSSPPI</sequence>
<dbReference type="PROSITE" id="PS50119">
    <property type="entry name" value="ZF_BBOX"/>
    <property type="match status" value="1"/>
</dbReference>
<feature type="compositionally biased region" description="Acidic residues" evidence="5">
    <location>
        <begin position="109"/>
        <end position="142"/>
    </location>
</feature>
<dbReference type="InterPro" id="IPR049808">
    <property type="entry name" value="CONSTANS-like_Bbox1"/>
</dbReference>
<evidence type="ECO:0000313" key="7">
    <source>
        <dbReference type="EMBL" id="JAT42167.1"/>
    </source>
</evidence>
<name>A0A1D1XIE7_9ARAE</name>
<reference evidence="7" key="1">
    <citation type="submission" date="2015-07" db="EMBL/GenBank/DDBJ databases">
        <title>Transcriptome Assembly of Anthurium amnicola.</title>
        <authorList>
            <person name="Suzuki J."/>
        </authorList>
    </citation>
    <scope>NUCLEOTIDE SEQUENCE</scope>
</reference>
<dbReference type="SMART" id="SM00336">
    <property type="entry name" value="BBOX"/>
    <property type="match status" value="1"/>
</dbReference>
<dbReference type="GO" id="GO:0008270">
    <property type="term" value="F:zinc ion binding"/>
    <property type="evidence" value="ECO:0007669"/>
    <property type="project" value="UniProtKB-KW"/>
</dbReference>
<evidence type="ECO:0000256" key="4">
    <source>
        <dbReference type="PROSITE-ProRule" id="PRU00024"/>
    </source>
</evidence>
<feature type="domain" description="B box-type" evidence="6">
    <location>
        <begin position="1"/>
        <end position="46"/>
    </location>
</feature>
<dbReference type="EMBL" id="GDJX01025769">
    <property type="protein sequence ID" value="JAT42167.1"/>
    <property type="molecule type" value="Transcribed_RNA"/>
</dbReference>
<dbReference type="CDD" id="cd19821">
    <property type="entry name" value="Bbox1_BBX-like"/>
    <property type="match status" value="1"/>
</dbReference>
<keyword evidence="2 4" id="KW-0863">Zinc-finger</keyword>
<organism evidence="7">
    <name type="scientific">Anthurium amnicola</name>
    <dbReference type="NCBI Taxonomy" id="1678845"/>
    <lineage>
        <taxon>Eukaryota</taxon>
        <taxon>Viridiplantae</taxon>
        <taxon>Streptophyta</taxon>
        <taxon>Embryophyta</taxon>
        <taxon>Tracheophyta</taxon>
        <taxon>Spermatophyta</taxon>
        <taxon>Magnoliopsida</taxon>
        <taxon>Liliopsida</taxon>
        <taxon>Araceae</taxon>
        <taxon>Pothoideae</taxon>
        <taxon>Potheae</taxon>
        <taxon>Anthurium</taxon>
    </lineage>
</organism>
<proteinExistence type="predicted"/>
<dbReference type="PANTHER" id="PTHR31717">
    <property type="entry name" value="ZINC FINGER PROTEIN CONSTANS-LIKE 10"/>
    <property type="match status" value="1"/>
</dbReference>
<dbReference type="InterPro" id="IPR000315">
    <property type="entry name" value="Znf_B-box"/>
</dbReference>
<dbReference type="Pfam" id="PF00643">
    <property type="entry name" value="zf-B_box"/>
    <property type="match status" value="1"/>
</dbReference>
<feature type="compositionally biased region" description="Low complexity" evidence="5">
    <location>
        <begin position="145"/>
        <end position="170"/>
    </location>
</feature>
<evidence type="ECO:0000259" key="6">
    <source>
        <dbReference type="PROSITE" id="PS50119"/>
    </source>
</evidence>
<keyword evidence="1" id="KW-0479">Metal-binding</keyword>
<feature type="compositionally biased region" description="Gly residues" evidence="5">
    <location>
        <begin position="95"/>
        <end position="104"/>
    </location>
</feature>
<evidence type="ECO:0000256" key="5">
    <source>
        <dbReference type="SAM" id="MobiDB-lite"/>
    </source>
</evidence>
<feature type="region of interest" description="Disordered" evidence="5">
    <location>
        <begin position="95"/>
        <end position="225"/>
    </location>
</feature>
<dbReference type="PANTHER" id="PTHR31717:SF60">
    <property type="entry name" value="B-BOX TYPE ZINC FINGER FAMILY PROTEIN"/>
    <property type="match status" value="1"/>
</dbReference>
<evidence type="ECO:0000256" key="3">
    <source>
        <dbReference type="ARBA" id="ARBA00022833"/>
    </source>
</evidence>
<gene>
    <name evidence="7" type="primary">COL11_0</name>
    <name evidence="8" type="synonym">COL11_1</name>
    <name evidence="8" type="ORF">g.45399</name>
    <name evidence="7" type="ORF">g.45403</name>
</gene>
<dbReference type="AlphaFoldDB" id="A0A1D1XIE7"/>
<keyword evidence="3" id="KW-0862">Zinc</keyword>
<evidence type="ECO:0000256" key="2">
    <source>
        <dbReference type="ARBA" id="ARBA00022771"/>
    </source>
</evidence>
<protein>
    <submittedName>
        <fullName evidence="7">Putative zinc finger protein CONSTANS-LIKE 11</fullName>
    </submittedName>
</protein>